<feature type="transmembrane region" description="Helical" evidence="1">
    <location>
        <begin position="6"/>
        <end position="23"/>
    </location>
</feature>
<evidence type="ECO:0000256" key="1">
    <source>
        <dbReference type="SAM" id="Phobius"/>
    </source>
</evidence>
<sequence>MKIYLYLAIVLLVASAIVGLALHKTKTARNWRHTERDESQCERNECRCNNVTKGICVPKDECSASCETNSTCRNGTCLCKYFHLGFCVPKSCCSHEAC</sequence>
<accession>A0A5P8I0V7</accession>
<reference evidence="2" key="1">
    <citation type="journal article" date="2019" name="Mar. Drugs">
        <title>Conotoxin diversity in the venom gland transcriptome of the Magician's Cone, Pionoconus magus.</title>
        <authorList>
            <person name="Pardos-Blas J.R."/>
            <person name="Irisarri I."/>
            <person name="Abalde S."/>
            <person name="Tenorio M.J."/>
            <person name="Zardoya R."/>
        </authorList>
    </citation>
    <scope>NUCLEOTIDE SEQUENCE</scope>
    <source>
        <tissue evidence="2">Venom gland</tissue>
    </source>
</reference>
<proteinExistence type="evidence at transcript level"/>
<organism evidence="2">
    <name type="scientific">Conus magus</name>
    <name type="common">Magical cone</name>
    <dbReference type="NCBI Taxonomy" id="6492"/>
    <lineage>
        <taxon>Eukaryota</taxon>
        <taxon>Metazoa</taxon>
        <taxon>Spiralia</taxon>
        <taxon>Lophotrochozoa</taxon>
        <taxon>Mollusca</taxon>
        <taxon>Gastropoda</taxon>
        <taxon>Caenogastropoda</taxon>
        <taxon>Neogastropoda</taxon>
        <taxon>Conoidea</taxon>
        <taxon>Conidae</taxon>
        <taxon>Conus</taxon>
        <taxon>Pionoconus</taxon>
    </lineage>
</organism>
<name>A0A5P8I0V7_CONMA</name>
<keyword evidence="1" id="KW-1133">Transmembrane helix</keyword>
<dbReference type="EMBL" id="MN517460">
    <property type="protein sequence ID" value="QFQ61143.1"/>
    <property type="molecule type" value="mRNA"/>
</dbReference>
<keyword evidence="1" id="KW-0472">Membrane</keyword>
<protein>
    <submittedName>
        <fullName evidence="2">Superfamily Ggeo03-2</fullName>
    </submittedName>
</protein>
<evidence type="ECO:0000313" key="2">
    <source>
        <dbReference type="EMBL" id="QFQ61143.1"/>
    </source>
</evidence>
<keyword evidence="1" id="KW-0812">Transmembrane</keyword>
<dbReference type="AlphaFoldDB" id="A0A5P8I0V7"/>